<sequence length="426" mass="44607">MIVAVLALVMAQTSQPCLERYHSLQPTCPGLASCPSNEQEACARLSSTFAVDESRLGISLQEDEAVEVIHPEAIQPVLGAGIAGTPGQIDAPAQVQTVGLAGASLGIVATPSRRVALLSFSVNPFAISSEGRRSFVRLSRLFDVSVVLPTPFQELPRTAFLGLRANLDFVGAAAAHGAFETLSATLLQAWRQVLTTEGWFREDLRHALDTLTPAQRARCLDALFAIPVTLDGLATCSPELPARLLAAASAKAPYQKALDGFQDAVDTSHGGLNVQLDVPATRSSTVPLRAALLGAGTYGFARDARAPWRIDVLASLGPDCLLQADNSALGVSLAAALAVKARLARGLPRLHSSIGLRGHLGQDSQAEVLSLASQPGNYLQAQWGASLPLGRSGVTVSGGVNWTLVGRKSGQVAFTTNLLYSLPSGE</sequence>
<proteinExistence type="predicted"/>
<evidence type="ECO:0000313" key="1">
    <source>
        <dbReference type="EMBL" id="ATB40386.1"/>
    </source>
</evidence>
<dbReference type="AlphaFoldDB" id="A0A250JB33"/>
<dbReference type="Proteomes" id="UP000217257">
    <property type="component" value="Chromosome"/>
</dbReference>
<dbReference type="RefSeq" id="WP_095988262.1">
    <property type="nucleotide sequence ID" value="NZ_CP022098.1"/>
</dbReference>
<organism evidence="1 2">
    <name type="scientific">Cystobacter fuscus</name>
    <dbReference type="NCBI Taxonomy" id="43"/>
    <lineage>
        <taxon>Bacteria</taxon>
        <taxon>Pseudomonadati</taxon>
        <taxon>Myxococcota</taxon>
        <taxon>Myxococcia</taxon>
        <taxon>Myxococcales</taxon>
        <taxon>Cystobacterineae</taxon>
        <taxon>Archangiaceae</taxon>
        <taxon>Cystobacter</taxon>
    </lineage>
</organism>
<evidence type="ECO:0000313" key="2">
    <source>
        <dbReference type="Proteomes" id="UP000217257"/>
    </source>
</evidence>
<protein>
    <submittedName>
        <fullName evidence="1">Uncharacterized protein</fullName>
    </submittedName>
</protein>
<accession>A0A250JB33</accession>
<name>A0A250JB33_9BACT</name>
<reference evidence="1 2" key="1">
    <citation type="submission" date="2017-06" db="EMBL/GenBank/DDBJ databases">
        <title>Sequencing and comparative analysis of myxobacterial genomes.</title>
        <authorList>
            <person name="Rupp O."/>
            <person name="Goesmann A."/>
            <person name="Sogaard-Andersen L."/>
        </authorList>
    </citation>
    <scope>NUCLEOTIDE SEQUENCE [LARGE SCALE GENOMIC DNA]</scope>
    <source>
        <strain evidence="1 2">DSM 52655</strain>
    </source>
</reference>
<dbReference type="KEGG" id="cfus:CYFUS_005835"/>
<dbReference type="EMBL" id="CP022098">
    <property type="protein sequence ID" value="ATB40386.1"/>
    <property type="molecule type" value="Genomic_DNA"/>
</dbReference>
<gene>
    <name evidence="1" type="ORF">CYFUS_005835</name>
</gene>